<dbReference type="GO" id="GO:0004519">
    <property type="term" value="F:endonuclease activity"/>
    <property type="evidence" value="ECO:0007669"/>
    <property type="project" value="InterPro"/>
</dbReference>
<dbReference type="EMBL" id="MFTJ01000013">
    <property type="protein sequence ID" value="OGI66353.1"/>
    <property type="molecule type" value="Genomic_DNA"/>
</dbReference>
<dbReference type="InterPro" id="IPR027434">
    <property type="entry name" value="Homing_endonucl"/>
</dbReference>
<dbReference type="InterPro" id="IPR004042">
    <property type="entry name" value="Intein_endonuc_central"/>
</dbReference>
<dbReference type="AlphaFoldDB" id="A0A1F6V9L4"/>
<feature type="domain" description="DOD-type homing endonuclease" evidence="1">
    <location>
        <begin position="35"/>
        <end position="184"/>
    </location>
</feature>
<name>A0A1F6V9L4_9BACT</name>
<protein>
    <recommendedName>
        <fullName evidence="1">DOD-type homing endonuclease domain-containing protein</fullName>
    </recommendedName>
</protein>
<dbReference type="Gene3D" id="3.10.28.10">
    <property type="entry name" value="Homing endonucleases"/>
    <property type="match status" value="1"/>
</dbReference>
<proteinExistence type="predicted"/>
<dbReference type="PROSITE" id="PS50819">
    <property type="entry name" value="INTEIN_ENDONUCLEASE"/>
    <property type="match status" value="1"/>
</dbReference>
<sequence length="263" mass="30560">MNQHTFDLSQVEFSRNDIRLGIKVPEYLTEELAYFLGFHVGDGFMTILRRGSTVDYRLSYDGHAINEILQYEEVLKPLIKCLFNKEVTPKKVTQGTITIYIYSKAIVTFLENCCGIPLSPKRDIDIPQIIKNSSLEIKAHFLRGLADTDFSLTFHREVYPRINYVTYSKNLHESVKILLQELGFIFYSGTMHRKRNETKIISHQIDINGKKNLEKWMNIVGFSSYNTLTRYAVWKETGSLSRGTDINERIKILKERRINSPPL</sequence>
<comment type="caution">
    <text evidence="2">The sequence shown here is derived from an EMBL/GenBank/DDBJ whole genome shotgun (WGS) entry which is preliminary data.</text>
</comment>
<gene>
    <name evidence="2" type="ORF">A2642_01405</name>
</gene>
<dbReference type="Pfam" id="PF14528">
    <property type="entry name" value="LAGLIDADG_3"/>
    <property type="match status" value="1"/>
</dbReference>
<dbReference type="SUPFAM" id="SSF55608">
    <property type="entry name" value="Homing endonucleases"/>
    <property type="match status" value="1"/>
</dbReference>
<dbReference type="InterPro" id="IPR004860">
    <property type="entry name" value="LAGLIDADG_dom"/>
</dbReference>
<dbReference type="Proteomes" id="UP000178700">
    <property type="component" value="Unassembled WGS sequence"/>
</dbReference>
<evidence type="ECO:0000259" key="1">
    <source>
        <dbReference type="PROSITE" id="PS50819"/>
    </source>
</evidence>
<evidence type="ECO:0000313" key="2">
    <source>
        <dbReference type="EMBL" id="OGI66353.1"/>
    </source>
</evidence>
<organism evidence="2 3">
    <name type="scientific">Candidatus Nomurabacteria bacterium RIFCSPHIGHO2_01_FULL_39_10</name>
    <dbReference type="NCBI Taxonomy" id="1801733"/>
    <lineage>
        <taxon>Bacteria</taxon>
        <taxon>Candidatus Nomuraibacteriota</taxon>
    </lineage>
</organism>
<reference evidence="2 3" key="1">
    <citation type="journal article" date="2016" name="Nat. Commun.">
        <title>Thousands of microbial genomes shed light on interconnected biogeochemical processes in an aquifer system.</title>
        <authorList>
            <person name="Anantharaman K."/>
            <person name="Brown C.T."/>
            <person name="Hug L.A."/>
            <person name="Sharon I."/>
            <person name="Castelle C.J."/>
            <person name="Probst A.J."/>
            <person name="Thomas B.C."/>
            <person name="Singh A."/>
            <person name="Wilkins M.J."/>
            <person name="Karaoz U."/>
            <person name="Brodie E.L."/>
            <person name="Williams K.H."/>
            <person name="Hubbard S.S."/>
            <person name="Banfield J.F."/>
        </authorList>
    </citation>
    <scope>NUCLEOTIDE SEQUENCE [LARGE SCALE GENOMIC DNA]</scope>
</reference>
<accession>A0A1F6V9L4</accession>
<evidence type="ECO:0000313" key="3">
    <source>
        <dbReference type="Proteomes" id="UP000178700"/>
    </source>
</evidence>